<sequence>MFITPMKLVSFILNLIRYTDNDISVDEVKDNEEKDSINYDELVESLLNLHERNILFFNQLEKLINNYEKVVEDFYLFLNECFEKGMFVKKLIFLKMI</sequence>
<dbReference type="Proteomes" id="UP000192501">
    <property type="component" value="Unassembled WGS sequence"/>
</dbReference>
<evidence type="ECO:0000313" key="1">
    <source>
        <dbReference type="EMBL" id="ORD98713.1"/>
    </source>
</evidence>
<gene>
    <name evidence="1" type="ORF">A0H76_2024</name>
</gene>
<dbReference type="EMBL" id="LTAI01000488">
    <property type="protein sequence ID" value="ORD98713.1"/>
    <property type="molecule type" value="Genomic_DNA"/>
</dbReference>
<organism evidence="1 2">
    <name type="scientific">Hepatospora eriocheir</name>
    <dbReference type="NCBI Taxonomy" id="1081669"/>
    <lineage>
        <taxon>Eukaryota</taxon>
        <taxon>Fungi</taxon>
        <taxon>Fungi incertae sedis</taxon>
        <taxon>Microsporidia</taxon>
        <taxon>Hepatosporidae</taxon>
        <taxon>Hepatospora</taxon>
    </lineage>
</organism>
<comment type="caution">
    <text evidence="1">The sequence shown here is derived from an EMBL/GenBank/DDBJ whole genome shotgun (WGS) entry which is preliminary data.</text>
</comment>
<proteinExistence type="predicted"/>
<name>A0A1X0QG55_9MICR</name>
<dbReference type="VEuPathDB" id="MicrosporidiaDB:A0H76_2024"/>
<dbReference type="AlphaFoldDB" id="A0A1X0QG55"/>
<protein>
    <submittedName>
        <fullName evidence="1">Uncharacterized protein</fullName>
    </submittedName>
</protein>
<evidence type="ECO:0000313" key="2">
    <source>
        <dbReference type="Proteomes" id="UP000192501"/>
    </source>
</evidence>
<accession>A0A1X0QG55</accession>
<reference evidence="1 2" key="1">
    <citation type="journal article" date="2017" name="Environ. Microbiol.">
        <title>Decay of the glycolytic pathway and adaptation to intranuclear parasitism within Enterocytozoonidae microsporidia.</title>
        <authorList>
            <person name="Wiredu Boakye D."/>
            <person name="Jaroenlak P."/>
            <person name="Prachumwat A."/>
            <person name="Williams T.A."/>
            <person name="Bateman K.S."/>
            <person name="Itsathitphaisarn O."/>
            <person name="Sritunyalucksana K."/>
            <person name="Paszkiewicz K.H."/>
            <person name="Moore K.A."/>
            <person name="Stentiford G.D."/>
            <person name="Williams B.A."/>
        </authorList>
    </citation>
    <scope>NUCLEOTIDE SEQUENCE [LARGE SCALE GENOMIC DNA]</scope>
    <source>
        <strain evidence="2">canceri</strain>
    </source>
</reference>